<evidence type="ECO:0000256" key="2">
    <source>
        <dbReference type="ARBA" id="ARBA00004236"/>
    </source>
</evidence>
<dbReference type="Gene3D" id="3.30.450.40">
    <property type="match status" value="1"/>
</dbReference>
<dbReference type="Gene3D" id="3.30.565.10">
    <property type="entry name" value="Histidine kinase-like ATPase, C-terminal domain"/>
    <property type="match status" value="1"/>
</dbReference>
<dbReference type="InterPro" id="IPR036097">
    <property type="entry name" value="HisK_dim/P_sf"/>
</dbReference>
<proteinExistence type="predicted"/>
<dbReference type="PRINTS" id="PR00344">
    <property type="entry name" value="BCTRLSENSOR"/>
</dbReference>
<dbReference type="PROSITE" id="PS50112">
    <property type="entry name" value="PAS"/>
    <property type="match status" value="1"/>
</dbReference>
<dbReference type="RefSeq" id="WP_245973645.1">
    <property type="nucleotide sequence ID" value="NZ_CP031165.1"/>
</dbReference>
<feature type="domain" description="Histidine kinase" evidence="7">
    <location>
        <begin position="429"/>
        <end position="637"/>
    </location>
</feature>
<accession>A0A346Y1S8</accession>
<feature type="domain" description="PAS" evidence="8">
    <location>
        <begin position="1"/>
        <end position="38"/>
    </location>
</feature>
<dbReference type="PANTHER" id="PTHR43547">
    <property type="entry name" value="TWO-COMPONENT HISTIDINE KINASE"/>
    <property type="match status" value="1"/>
</dbReference>
<dbReference type="InterPro" id="IPR003661">
    <property type="entry name" value="HisK_dim/P_dom"/>
</dbReference>
<dbReference type="InterPro" id="IPR013767">
    <property type="entry name" value="PAS_fold"/>
</dbReference>
<dbReference type="SUPFAM" id="SSF55781">
    <property type="entry name" value="GAF domain-like"/>
    <property type="match status" value="1"/>
</dbReference>
<dbReference type="Gene3D" id="3.30.450.20">
    <property type="entry name" value="PAS domain"/>
    <property type="match status" value="1"/>
</dbReference>
<gene>
    <name evidence="9" type="ORF">DVS28_a3753</name>
</gene>
<dbReference type="EC" id="2.7.13.3" evidence="3"/>
<comment type="subcellular location">
    <subcellularLocation>
        <location evidence="2">Cell membrane</location>
    </subcellularLocation>
</comment>
<evidence type="ECO:0000259" key="7">
    <source>
        <dbReference type="PROSITE" id="PS50109"/>
    </source>
</evidence>
<evidence type="ECO:0000256" key="3">
    <source>
        <dbReference type="ARBA" id="ARBA00012438"/>
    </source>
</evidence>
<dbReference type="InterPro" id="IPR003018">
    <property type="entry name" value="GAF"/>
</dbReference>
<dbReference type="SUPFAM" id="SSF55785">
    <property type="entry name" value="PYP-like sensor domain (PAS domain)"/>
    <property type="match status" value="1"/>
</dbReference>
<reference evidence="9 10" key="1">
    <citation type="submission" date="2018-09" db="EMBL/GenBank/DDBJ databases">
        <title>Complete genome sequence of Euzebya sp. DY32-46 isolated from seawater of Pacific Ocean.</title>
        <authorList>
            <person name="Xu L."/>
            <person name="Wu Y.-H."/>
            <person name="Xu X.-W."/>
        </authorList>
    </citation>
    <scope>NUCLEOTIDE SEQUENCE [LARGE SCALE GENOMIC DNA]</scope>
    <source>
        <strain evidence="9 10">DY32-46</strain>
    </source>
</reference>
<dbReference type="InterPro" id="IPR036890">
    <property type="entry name" value="HATPase_C_sf"/>
</dbReference>
<dbReference type="InterPro" id="IPR004358">
    <property type="entry name" value="Sig_transdc_His_kin-like_C"/>
</dbReference>
<dbReference type="Gene3D" id="1.10.287.130">
    <property type="match status" value="1"/>
</dbReference>
<organism evidence="9 10">
    <name type="scientific">Euzebya pacifica</name>
    <dbReference type="NCBI Taxonomy" id="1608957"/>
    <lineage>
        <taxon>Bacteria</taxon>
        <taxon>Bacillati</taxon>
        <taxon>Actinomycetota</taxon>
        <taxon>Nitriliruptoria</taxon>
        <taxon>Euzebyales</taxon>
    </lineage>
</organism>
<dbReference type="SMART" id="SM00387">
    <property type="entry name" value="HATPase_c"/>
    <property type="match status" value="1"/>
</dbReference>
<dbReference type="Pfam" id="PF00512">
    <property type="entry name" value="HisKA"/>
    <property type="match status" value="1"/>
</dbReference>
<dbReference type="InterPro" id="IPR000014">
    <property type="entry name" value="PAS"/>
</dbReference>
<dbReference type="GO" id="GO:0000155">
    <property type="term" value="F:phosphorelay sensor kinase activity"/>
    <property type="evidence" value="ECO:0007669"/>
    <property type="project" value="InterPro"/>
</dbReference>
<evidence type="ECO:0000313" key="10">
    <source>
        <dbReference type="Proteomes" id="UP000264006"/>
    </source>
</evidence>
<dbReference type="Proteomes" id="UP000264006">
    <property type="component" value="Chromosome"/>
</dbReference>
<dbReference type="CDD" id="cd00075">
    <property type="entry name" value="HATPase"/>
    <property type="match status" value="1"/>
</dbReference>
<dbReference type="InterPro" id="IPR005467">
    <property type="entry name" value="His_kinase_dom"/>
</dbReference>
<comment type="catalytic activity">
    <reaction evidence="1">
        <text>ATP + protein L-histidine = ADP + protein N-phospho-L-histidine.</text>
        <dbReference type="EC" id="2.7.13.3"/>
    </reaction>
</comment>
<evidence type="ECO:0000256" key="5">
    <source>
        <dbReference type="ARBA" id="ARBA00022777"/>
    </source>
</evidence>
<keyword evidence="10" id="KW-1185">Reference proteome</keyword>
<evidence type="ECO:0000313" key="9">
    <source>
        <dbReference type="EMBL" id="AXV08425.1"/>
    </source>
</evidence>
<evidence type="ECO:0000256" key="1">
    <source>
        <dbReference type="ARBA" id="ARBA00000085"/>
    </source>
</evidence>
<keyword evidence="5 9" id="KW-0418">Kinase</keyword>
<dbReference type="InterPro" id="IPR003594">
    <property type="entry name" value="HATPase_dom"/>
</dbReference>
<dbReference type="Pfam" id="PF02518">
    <property type="entry name" value="HATPase_c"/>
    <property type="match status" value="1"/>
</dbReference>
<dbReference type="PANTHER" id="PTHR43547:SF2">
    <property type="entry name" value="HYBRID SIGNAL TRANSDUCTION HISTIDINE KINASE C"/>
    <property type="match status" value="1"/>
</dbReference>
<protein>
    <recommendedName>
        <fullName evidence="3">histidine kinase</fullName>
        <ecNumber evidence="3">2.7.13.3</ecNumber>
    </recommendedName>
</protein>
<dbReference type="CDD" id="cd00130">
    <property type="entry name" value="PAS"/>
    <property type="match status" value="1"/>
</dbReference>
<dbReference type="GO" id="GO:0005886">
    <property type="term" value="C:plasma membrane"/>
    <property type="evidence" value="ECO:0007669"/>
    <property type="project" value="UniProtKB-SubCell"/>
</dbReference>
<dbReference type="GO" id="GO:0006355">
    <property type="term" value="P:regulation of DNA-templated transcription"/>
    <property type="evidence" value="ECO:0007669"/>
    <property type="project" value="InterPro"/>
</dbReference>
<dbReference type="Pfam" id="PF00989">
    <property type="entry name" value="PAS"/>
    <property type="match status" value="1"/>
</dbReference>
<dbReference type="PROSITE" id="PS50109">
    <property type="entry name" value="HIS_KIN"/>
    <property type="match status" value="1"/>
</dbReference>
<dbReference type="KEGG" id="euz:DVS28_a3753"/>
<keyword evidence="6" id="KW-0902">Two-component regulatory system</keyword>
<keyword evidence="4" id="KW-0597">Phosphoprotein</keyword>
<dbReference type="EMBL" id="CP031165">
    <property type="protein sequence ID" value="AXV08425.1"/>
    <property type="molecule type" value="Genomic_DNA"/>
</dbReference>
<evidence type="ECO:0000256" key="6">
    <source>
        <dbReference type="ARBA" id="ARBA00023012"/>
    </source>
</evidence>
<dbReference type="InterPro" id="IPR035965">
    <property type="entry name" value="PAS-like_dom_sf"/>
</dbReference>
<dbReference type="AlphaFoldDB" id="A0A346Y1S8"/>
<dbReference type="CDD" id="cd00082">
    <property type="entry name" value="HisKA"/>
    <property type="match status" value="1"/>
</dbReference>
<dbReference type="SMART" id="SM00388">
    <property type="entry name" value="HisKA"/>
    <property type="match status" value="1"/>
</dbReference>
<sequence length="640" mass="68709">MEWNRAAESLTGFRRDDVLGGPLPHLTPAQRDDLRSALATFEDWAEEVPLVFPRRHADGRTIEVCVTAYTRLTDADGRPAGFGSFFRAVRSTDPRTHARNVYSRALAQSARRDEVVAAVAMVLQDLLPGDAGYMLTRGPTGWDGSVAIGDHQEVAESIHMDSPSALDDVAETGLAQLLELPVNGVTTAALAIPAGPQPAGTVLALVGEGVRRRDDDSLELAGALASEAWAALRRVDTLADLEGKVEILEAIAGVAQASGLDPDRIVNHIARHAANALSCERSAIYLWDDDRSELELAAFHSSDRTWEPGDVIHAEGRRAAEEMFASVEPFLTQDTRTCPWLAGPWDRETGAISVHGLPLLVGELEIGYLVVAHTDANPRGFTSLCTQVGAALSRQAALAISNARLLASQAEANRLLHEGNRRRADYVEGITHDLRTPITAVLGFAKTLRRAGGRLSEQDREEALDTIERQALRVSRMLDDMMDSARADAGELQPDKQVAVPLHHVVSEALMIAAPEQRSRLSASCDPTVIAWGDADQLTRVVQNLIANALRYVPGSSPVEVVVERTDGMAQMLVVDHGPGMPAGVNVFGRFARGDVRGTGLGLYTVKTIVEAHGGSIALRDTPGGGTTMDVRLPLFGDAS</sequence>
<evidence type="ECO:0000256" key="4">
    <source>
        <dbReference type="ARBA" id="ARBA00022553"/>
    </source>
</evidence>
<dbReference type="SUPFAM" id="SSF47384">
    <property type="entry name" value="Homodimeric domain of signal transducing histidine kinase"/>
    <property type="match status" value="1"/>
</dbReference>
<keyword evidence="5 9" id="KW-0808">Transferase</keyword>
<dbReference type="SUPFAM" id="SSF55874">
    <property type="entry name" value="ATPase domain of HSP90 chaperone/DNA topoisomerase II/histidine kinase"/>
    <property type="match status" value="1"/>
</dbReference>
<dbReference type="SMART" id="SM00065">
    <property type="entry name" value="GAF"/>
    <property type="match status" value="1"/>
</dbReference>
<name>A0A346Y1S8_9ACTN</name>
<evidence type="ECO:0000259" key="8">
    <source>
        <dbReference type="PROSITE" id="PS50112"/>
    </source>
</evidence>
<dbReference type="Pfam" id="PF13492">
    <property type="entry name" value="GAF_3"/>
    <property type="match status" value="1"/>
</dbReference>
<dbReference type="InterPro" id="IPR029016">
    <property type="entry name" value="GAF-like_dom_sf"/>
</dbReference>